<comment type="caution">
    <text evidence="1">The sequence shown here is derived from an EMBL/GenBank/DDBJ whole genome shotgun (WGS) entry which is preliminary data.</text>
</comment>
<sequence length="327" mass="38034">MLNWINKRSLVEYIAEEERMEFGQPDFRFERIAAEDMPDGITPLAQFFMAGSIWLSDDFQVILPVQDEETRKTVMKEIAPHFTDVKLCVSQGEIQEIYMQHVKPGSKMLFHSARSGVIPVMEDLYRHQDFTKTYIGRKRKLLHYTVNRSVLEPYPVAGDSALRAVLQKAYFDRNEQYVLLPLGWTFDESLRDSEALRFLAQIAPCLTLSVDADNNEVVTLHLSREEYKHQIRLNSARPKPPRRNRNHLYLDIGRGLVYVINLTGQPPIHHFDGLKEHRIYRLPKDQRFAEFDHEQGELLPEGDGLFFSEEGIQSMIDAINRELKTDS</sequence>
<dbReference type="EMBL" id="JAUSUY010000006">
    <property type="protein sequence ID" value="MDT3426382.1"/>
    <property type="molecule type" value="Genomic_DNA"/>
</dbReference>
<gene>
    <name evidence="1" type="ORF">J2Z22_001908</name>
</gene>
<name>A0ABU3H6D2_9BACL</name>
<accession>A0ABU3H6D2</accession>
<proteinExistence type="predicted"/>
<dbReference type="Proteomes" id="UP001248709">
    <property type="component" value="Unassembled WGS sequence"/>
</dbReference>
<protein>
    <submittedName>
        <fullName evidence="1">Uncharacterized protein</fullName>
    </submittedName>
</protein>
<organism evidence="1 2">
    <name type="scientific">Paenibacillus forsythiae</name>
    <dbReference type="NCBI Taxonomy" id="365616"/>
    <lineage>
        <taxon>Bacteria</taxon>
        <taxon>Bacillati</taxon>
        <taxon>Bacillota</taxon>
        <taxon>Bacilli</taxon>
        <taxon>Bacillales</taxon>
        <taxon>Paenibacillaceae</taxon>
        <taxon>Paenibacillus</taxon>
    </lineage>
</organism>
<dbReference type="RefSeq" id="WP_025702318.1">
    <property type="nucleotide sequence ID" value="NZ_JAUSUY010000006.1"/>
</dbReference>
<reference evidence="1 2" key="1">
    <citation type="submission" date="2023-07" db="EMBL/GenBank/DDBJ databases">
        <title>Genomic Encyclopedia of Type Strains, Phase IV (KMG-IV): sequencing the most valuable type-strain genomes for metagenomic binning, comparative biology and taxonomic classification.</title>
        <authorList>
            <person name="Goeker M."/>
        </authorList>
    </citation>
    <scope>NUCLEOTIDE SEQUENCE [LARGE SCALE GENOMIC DNA]</scope>
    <source>
        <strain evidence="1 2">T98</strain>
    </source>
</reference>
<keyword evidence="2" id="KW-1185">Reference proteome</keyword>
<evidence type="ECO:0000313" key="1">
    <source>
        <dbReference type="EMBL" id="MDT3426382.1"/>
    </source>
</evidence>
<evidence type="ECO:0000313" key="2">
    <source>
        <dbReference type="Proteomes" id="UP001248709"/>
    </source>
</evidence>